<feature type="repeat" description="WD" evidence="3">
    <location>
        <begin position="1545"/>
        <end position="1585"/>
    </location>
</feature>
<dbReference type="Proteomes" id="UP001634007">
    <property type="component" value="Unassembled WGS sequence"/>
</dbReference>
<reference evidence="6 7" key="1">
    <citation type="submission" date="2024-11" db="EMBL/GenBank/DDBJ databases">
        <title>Chromosome-level genome assembly of Eucalyptus globulus Labill. provides insights into its genome evolution.</title>
        <authorList>
            <person name="Li X."/>
        </authorList>
    </citation>
    <scope>NUCLEOTIDE SEQUENCE [LARGE SCALE GENOMIC DNA]</scope>
    <source>
        <strain evidence="6">CL2024</strain>
        <tissue evidence="6">Fresh tender leaves</tissue>
    </source>
</reference>
<keyword evidence="2" id="KW-0677">Repeat</keyword>
<dbReference type="InterPro" id="IPR015943">
    <property type="entry name" value="WD40/YVTN_repeat-like_dom_sf"/>
</dbReference>
<evidence type="ECO:0008006" key="8">
    <source>
        <dbReference type="Google" id="ProtNLM"/>
    </source>
</evidence>
<keyword evidence="1 3" id="KW-0853">WD repeat</keyword>
<evidence type="ECO:0000256" key="3">
    <source>
        <dbReference type="PROSITE-ProRule" id="PRU00221"/>
    </source>
</evidence>
<evidence type="ECO:0000256" key="1">
    <source>
        <dbReference type="ARBA" id="ARBA00022574"/>
    </source>
</evidence>
<gene>
    <name evidence="6" type="ORF">ACJRO7_011477</name>
</gene>
<dbReference type="EMBL" id="JBJKBG010000002">
    <property type="protein sequence ID" value="KAL3750478.1"/>
    <property type="molecule type" value="Genomic_DNA"/>
</dbReference>
<feature type="domain" description="BEACH" evidence="5">
    <location>
        <begin position="355"/>
        <end position="624"/>
    </location>
</feature>
<dbReference type="InterPro" id="IPR019775">
    <property type="entry name" value="WD40_repeat_CS"/>
</dbReference>
<dbReference type="Gene3D" id="1.10.1540.10">
    <property type="entry name" value="BEACH domain"/>
    <property type="match status" value="1"/>
</dbReference>
<sequence length="1673" mass="184337">MESGFCFGCLERRIESDFSGRLVFSYGLSDSPLPFGSSAVVQASSSDGEASSSASAAPQFVLHYLPAGRHACLARYINEYTEENPPEENGNGIVFTASSKANEEHDNAVLNDDGAVEKPPLSGPVSTLKDSGRTCSGALGSTCTGCKHSYKYSCDRTITALAPIAYIAPCCYSRFQELASSFLSGSLEDHVLLSLCLLIEGKATGRDSVNFLNLIGVPSYGERVFPGCLRHPNIAPVLGMLKSSDHINLVLPKTPYTLENILHYSPETLMSEWDIRFVIYQILSGLAYIHGLGITHGNICPSSIMMTKSYWSWISIFDQSSLGLTDGECTTLPNDKFGISCKEDGCACQGLYADLKLSQSDDWHYEFQRWWRRELSNFEYLLILNRLAGRRWGDNTFYPVMPWVIDFSTKPEENSDAGWRDLSKSKWRLAKGDEQLDFTYSTSEVPHHVSDECLSELAVCSYKARRLPLSVLRLAVRSVYEPNEYPSTMQRLYQWTPDECIPEFYFDSQIFHSIHNGMADLAIPSWASSPEEFIKMHRDALESDWVSCQIHNWIDIIFGYKMSGEAAVAAKNVMLPSTGPAVPRSAGRRQLFTQPHPMRRAISKKVQYVDNGSAESQRHDNCLLSETVNLQELEEAFAFSEHARHLNPTYCFNEDSNKNVPYMEGVANDSIKELISDEGDISQKYGVPHGIDLNNLLEHIEVEDESSIGYQEILLWRQKLYLSKTLSTAVGKDIFSIGCVLAELHLRRPLFNPASLAEYLNDGRLPGLLQELPPDTKVIVEACIQNESNRRPSAKTLLESPYFPATVKSSYLFISALQLLATDASRLRYLASFAKQGAFKAMGTFAAQKCATYCLPLLVTPSSDIEAEWACIVLKELIKYLTPLALKTTILPSIQKILQTTGNLHLKVSILQDTFVREIWNRVGKDVYLETLHPLVISNLHITPHKSSAAAAAAASVLLIGSSEELGIPISVHQTVLPLIHCFGKGLCPEGIDALVRIGALLGDSFIVRHMLPLLKQVIHSCLNISCMSKPEPVQSWSGLALVDCLVTLHGLVGFLPKDLVVKELIQDRNCLHVMILMQPHIETSVLQVAASTLLAVCQQIGPDLTAVHVLPQLKELLDELAFSQDTASRVSGSVGRSLKPSRAKIDGQAQIGSRADLVLLLYPSFASLLGIEKLRQCCATWLLLEQFLLRCHNWKWECTGELARSNSENAIAKRPFISQGSPSEYSPAKMLLNGVGWSVPQAQGNRGVKNSMPQRRYSRVDESLPDGQVANSSLLHHEHWFWFPSPVISWDGPEFLARIGGLRDEIPWKIRASVIHSVRAHQGALRSLAVCQDESTVYTAGIGPGFKGTVQKWDLTRMNCVSGYYGHEEVVNDICILSGGLMASCDGNIHVWSSRSGKVTSVFAEASTDSAHFASPMITGSGVSNDQINMLNSSTLSSGILTSAFDGSLYTCMHYLEFSEKLVAGTGNGSLRFIDVSKGQKLHLWKGESVESGFPSLVSAICCSGSDGRFPKSTSASPSWIAAGLSSGHCRLFDMRTGDIVASWRAHDGYITKIAALEANLIVSSSLDKTLRVWDMRKNSSSQLAVYRGHTDGVSGFALWGQDVISISRNKIGLSSLSKSGDEDGVHRVIPQKLRIRDQGTKNVSALSSISILPFSRLFLVGTEDGYLRICC</sequence>
<dbReference type="Pfam" id="PF00069">
    <property type="entry name" value="Pkinase"/>
    <property type="match status" value="1"/>
</dbReference>
<dbReference type="InterPro" id="IPR011009">
    <property type="entry name" value="Kinase-like_dom_sf"/>
</dbReference>
<keyword evidence="7" id="KW-1185">Reference proteome</keyword>
<dbReference type="Pfam" id="PF00400">
    <property type="entry name" value="WD40"/>
    <property type="match status" value="2"/>
</dbReference>
<evidence type="ECO:0000313" key="6">
    <source>
        <dbReference type="EMBL" id="KAL3750478.1"/>
    </source>
</evidence>
<name>A0ABD3LG58_EUCGL</name>
<dbReference type="PROSITE" id="PS00678">
    <property type="entry name" value="WD_REPEATS_1"/>
    <property type="match status" value="1"/>
</dbReference>
<feature type="domain" description="Protein kinase" evidence="4">
    <location>
        <begin position="128"/>
        <end position="803"/>
    </location>
</feature>
<dbReference type="SUPFAM" id="SSF81837">
    <property type="entry name" value="BEACH domain"/>
    <property type="match status" value="1"/>
</dbReference>
<dbReference type="PROSITE" id="PS50082">
    <property type="entry name" value="WD_REPEATS_2"/>
    <property type="match status" value="1"/>
</dbReference>
<dbReference type="PANTHER" id="PTHR46866">
    <property type="entry name" value="GH12955P"/>
    <property type="match status" value="1"/>
</dbReference>
<dbReference type="Gene3D" id="1.25.10.10">
    <property type="entry name" value="Leucine-rich Repeat Variant"/>
    <property type="match status" value="1"/>
</dbReference>
<dbReference type="InterPro" id="IPR036322">
    <property type="entry name" value="WD40_repeat_dom_sf"/>
</dbReference>
<comment type="caution">
    <text evidence="6">The sequence shown here is derived from an EMBL/GenBank/DDBJ whole genome shotgun (WGS) entry which is preliminary data.</text>
</comment>
<dbReference type="CDD" id="cd06071">
    <property type="entry name" value="Beach"/>
    <property type="match status" value="1"/>
</dbReference>
<dbReference type="InterPro" id="IPR011989">
    <property type="entry name" value="ARM-like"/>
</dbReference>
<dbReference type="Gene3D" id="1.10.510.10">
    <property type="entry name" value="Transferase(Phosphotransferase) domain 1"/>
    <property type="match status" value="2"/>
</dbReference>
<organism evidence="6 7">
    <name type="scientific">Eucalyptus globulus</name>
    <name type="common">Tasmanian blue gum</name>
    <dbReference type="NCBI Taxonomy" id="34317"/>
    <lineage>
        <taxon>Eukaryota</taxon>
        <taxon>Viridiplantae</taxon>
        <taxon>Streptophyta</taxon>
        <taxon>Embryophyta</taxon>
        <taxon>Tracheophyta</taxon>
        <taxon>Spermatophyta</taxon>
        <taxon>Magnoliopsida</taxon>
        <taxon>eudicotyledons</taxon>
        <taxon>Gunneridae</taxon>
        <taxon>Pentapetalae</taxon>
        <taxon>rosids</taxon>
        <taxon>malvids</taxon>
        <taxon>Myrtales</taxon>
        <taxon>Myrtaceae</taxon>
        <taxon>Myrtoideae</taxon>
        <taxon>Eucalypteae</taxon>
        <taxon>Eucalyptus</taxon>
    </lineage>
</organism>
<dbReference type="InterPro" id="IPR000719">
    <property type="entry name" value="Prot_kinase_dom"/>
</dbReference>
<dbReference type="SUPFAM" id="SSF50978">
    <property type="entry name" value="WD40 repeat-like"/>
    <property type="match status" value="1"/>
</dbReference>
<dbReference type="SMART" id="SM00220">
    <property type="entry name" value="S_TKc"/>
    <property type="match status" value="1"/>
</dbReference>
<evidence type="ECO:0000259" key="5">
    <source>
        <dbReference type="PROSITE" id="PS50197"/>
    </source>
</evidence>
<dbReference type="InterPro" id="IPR036372">
    <property type="entry name" value="BEACH_dom_sf"/>
</dbReference>
<protein>
    <recommendedName>
        <fullName evidence="8">Protein GFS12</fullName>
    </recommendedName>
</protein>
<evidence type="ECO:0000259" key="4">
    <source>
        <dbReference type="PROSITE" id="PS50011"/>
    </source>
</evidence>
<dbReference type="InterPro" id="IPR001680">
    <property type="entry name" value="WD40_rpt"/>
</dbReference>
<dbReference type="SUPFAM" id="SSF56112">
    <property type="entry name" value="Protein kinase-like (PK-like)"/>
    <property type="match status" value="1"/>
</dbReference>
<proteinExistence type="predicted"/>
<dbReference type="PANTHER" id="PTHR46866:SF1">
    <property type="entry name" value="GH12955P"/>
    <property type="match status" value="1"/>
</dbReference>
<dbReference type="PROSITE" id="PS50011">
    <property type="entry name" value="PROTEIN_KINASE_DOM"/>
    <property type="match status" value="1"/>
</dbReference>
<accession>A0ABD3LG58</accession>
<dbReference type="Gene3D" id="2.130.10.10">
    <property type="entry name" value="YVTN repeat-like/Quinoprotein amine dehydrogenase"/>
    <property type="match status" value="2"/>
</dbReference>
<evidence type="ECO:0000256" key="2">
    <source>
        <dbReference type="ARBA" id="ARBA00022737"/>
    </source>
</evidence>
<evidence type="ECO:0000313" key="7">
    <source>
        <dbReference type="Proteomes" id="UP001634007"/>
    </source>
</evidence>
<dbReference type="Pfam" id="PF02138">
    <property type="entry name" value="Beach"/>
    <property type="match status" value="1"/>
</dbReference>
<dbReference type="PROSITE" id="PS50197">
    <property type="entry name" value="BEACH"/>
    <property type="match status" value="1"/>
</dbReference>
<dbReference type="InterPro" id="IPR000409">
    <property type="entry name" value="BEACH_dom"/>
</dbReference>
<dbReference type="SMART" id="SM00320">
    <property type="entry name" value="WD40"/>
    <property type="match status" value="6"/>
</dbReference>
<dbReference type="SMART" id="SM01026">
    <property type="entry name" value="Beach"/>
    <property type="match status" value="1"/>
</dbReference>